<dbReference type="PANTHER" id="PTHR42951">
    <property type="entry name" value="METALLO-BETA-LACTAMASE DOMAIN-CONTAINING"/>
    <property type="match status" value="1"/>
</dbReference>
<dbReference type="InterPro" id="IPR036866">
    <property type="entry name" value="RibonucZ/Hydroxyglut_hydro"/>
</dbReference>
<name>A0ABU3CFJ9_9FLAO</name>
<keyword evidence="3" id="KW-1185">Reference proteome</keyword>
<accession>A0ABU3CFJ9</accession>
<evidence type="ECO:0000313" key="3">
    <source>
        <dbReference type="Proteomes" id="UP001245285"/>
    </source>
</evidence>
<dbReference type="InterPro" id="IPR001279">
    <property type="entry name" value="Metallo-B-lactamas"/>
</dbReference>
<dbReference type="InterPro" id="IPR050855">
    <property type="entry name" value="NDM-1-like"/>
</dbReference>
<protein>
    <submittedName>
        <fullName evidence="2">MBL fold metallo-hydrolase</fullName>
    </submittedName>
</protein>
<dbReference type="SMART" id="SM00849">
    <property type="entry name" value="Lactamase_B"/>
    <property type="match status" value="1"/>
</dbReference>
<evidence type="ECO:0000313" key="2">
    <source>
        <dbReference type="EMBL" id="MDT0645071.1"/>
    </source>
</evidence>
<evidence type="ECO:0000259" key="1">
    <source>
        <dbReference type="SMART" id="SM00849"/>
    </source>
</evidence>
<dbReference type="PANTHER" id="PTHR42951:SF17">
    <property type="entry name" value="METALLO-BETA-LACTAMASE DOMAIN-CONTAINING PROTEIN"/>
    <property type="match status" value="1"/>
</dbReference>
<dbReference type="Proteomes" id="UP001245285">
    <property type="component" value="Unassembled WGS sequence"/>
</dbReference>
<dbReference type="Gene3D" id="3.60.15.10">
    <property type="entry name" value="Ribonuclease Z/Hydroxyacylglutathione hydrolase-like"/>
    <property type="match status" value="1"/>
</dbReference>
<comment type="caution">
    <text evidence="2">The sequence shown here is derived from an EMBL/GenBank/DDBJ whole genome shotgun (WGS) entry which is preliminary data.</text>
</comment>
<gene>
    <name evidence="2" type="ORF">RM545_00070</name>
</gene>
<dbReference type="CDD" id="cd07721">
    <property type="entry name" value="yflN-like_MBL-fold"/>
    <property type="match status" value="1"/>
</dbReference>
<proteinExistence type="predicted"/>
<reference evidence="2 3" key="1">
    <citation type="submission" date="2023-09" db="EMBL/GenBank/DDBJ databases">
        <authorList>
            <person name="Rey-Velasco X."/>
        </authorList>
    </citation>
    <scope>NUCLEOTIDE SEQUENCE [LARGE SCALE GENOMIC DNA]</scope>
    <source>
        <strain evidence="2 3">F260</strain>
    </source>
</reference>
<dbReference type="EMBL" id="JAVRHO010000001">
    <property type="protein sequence ID" value="MDT0645071.1"/>
    <property type="molecule type" value="Genomic_DNA"/>
</dbReference>
<feature type="domain" description="Metallo-beta-lactamase" evidence="1">
    <location>
        <begin position="38"/>
        <end position="248"/>
    </location>
</feature>
<sequence length="286" mass="32088">MKEDMKQSDDDKFIPMTSFRSGKGSEVRSDVYYYTNQVVNVIMIGKPGSKDWILIDAGMPKSGPEIQEVAEKRFGKGNKPAAIILTHGHFDHVGGIVHLINEWNCPVYAHHLETLYLTGEKKYPEPDTSVEGGLLAKISSVYPHEPINIKCALKELPEDGEVPELPEWRWIHVPGHAPGQIALFRESDRTLIAADAFVTVKQDSFYKVLVQKTEINGPPVYLTTNWEHSRESVQKLEALKPEVAVTGHGEAVEGEELREGLEKLSNNFDEVAVPDHGKWVRNEDKV</sequence>
<dbReference type="SUPFAM" id="SSF56281">
    <property type="entry name" value="Metallo-hydrolase/oxidoreductase"/>
    <property type="match status" value="1"/>
</dbReference>
<dbReference type="RefSeq" id="WP_311493223.1">
    <property type="nucleotide sequence ID" value="NZ_JAVRHO010000001.1"/>
</dbReference>
<organism evidence="2 3">
    <name type="scientific">Autumnicola lenta</name>
    <dbReference type="NCBI Taxonomy" id="3075593"/>
    <lineage>
        <taxon>Bacteria</taxon>
        <taxon>Pseudomonadati</taxon>
        <taxon>Bacteroidota</taxon>
        <taxon>Flavobacteriia</taxon>
        <taxon>Flavobacteriales</taxon>
        <taxon>Flavobacteriaceae</taxon>
        <taxon>Autumnicola</taxon>
    </lineage>
</organism>
<dbReference type="Pfam" id="PF00753">
    <property type="entry name" value="Lactamase_B"/>
    <property type="match status" value="1"/>
</dbReference>